<sequence length="476" mass="52704">MKYRSTRSSNGYGDLHSFEDVLFSPGYAKDGGLYVSDYIPQITEDQLNSWKDLKYPDVVRKILRLFTSEDELTENEIEGVVTSAFKDFEFPDKVIHLEKLDNSMYIAELFHGPTLAFKDLSLALLAKLLEIFLKKRGKDKHVTILVGTSGDTGPAAAHSVANLDRVNLVLLYPLNRVSKIQELQMLTIKAPNVHICSVEGNSDQLDEPIKECFQDEKFSAEHSLGSFNSIQWGRILLQAAHYVYIYLQCCPNIGDKICIVVPTGAAGNLAAGFLAHEMGFPIKLVATVNSNDILARTFKNGDYSPAPDVAASLAPAMDIQAPYNIERVLYFATHGDSMAVKNIMQDFEQSGKVKLSTDMLSAIHEVISATVSVSDTDIVQAMQLCYSQYNYAVCPHTATAVSYCFNVKQHEKQVLVCLATASPAKFPEACEAAGLGLSTHPRVNRLKLETEISLPRHTFLRGQDWTSQLKGLILKI</sequence>
<evidence type="ECO:0000313" key="7">
    <source>
        <dbReference type="EMBL" id="KZS19095.1"/>
    </source>
</evidence>
<dbReference type="GO" id="GO:0030170">
    <property type="term" value="F:pyridoxal phosphate binding"/>
    <property type="evidence" value="ECO:0007669"/>
    <property type="project" value="TreeGrafter"/>
</dbReference>
<name>A0A0P5PJG6_9CRUS</name>
<dbReference type="GO" id="GO:0046360">
    <property type="term" value="P:2-oxobutyrate biosynthetic process"/>
    <property type="evidence" value="ECO:0007669"/>
    <property type="project" value="TreeGrafter"/>
</dbReference>
<dbReference type="STRING" id="35525.A0A0P5PJG6"/>
<dbReference type="Gene3D" id="3.90.1380.10">
    <property type="entry name" value="Threonine synthase, N-terminal domain"/>
    <property type="match status" value="1"/>
</dbReference>
<dbReference type="Gene3D" id="3.40.50.1100">
    <property type="match status" value="2"/>
</dbReference>
<comment type="cofactor">
    <cofactor evidence="1 6">
        <name>pyridoxal 5'-phosphate</name>
        <dbReference type="ChEBI" id="CHEBI:597326"/>
    </cofactor>
</comment>
<keyword evidence="8" id="KW-1185">Reference proteome</keyword>
<dbReference type="InterPro" id="IPR051166">
    <property type="entry name" value="Threonine_Synthase"/>
</dbReference>
<keyword evidence="5" id="KW-0456">Lyase</keyword>
<dbReference type="PANTHER" id="PTHR42690:SF1">
    <property type="entry name" value="THREONINE SYNTHASE-LIKE 2"/>
    <property type="match status" value="1"/>
</dbReference>
<dbReference type="InterPro" id="IPR001926">
    <property type="entry name" value="TrpB-like_PALP"/>
</dbReference>
<dbReference type="Pfam" id="PF00291">
    <property type="entry name" value="PALP"/>
    <property type="match status" value="1"/>
</dbReference>
<protein>
    <recommendedName>
        <fullName evidence="3">Threonine synthase-like 2</fullName>
    </recommendedName>
</protein>
<gene>
    <name evidence="7" type="ORF">APZ42_014602</name>
</gene>
<evidence type="ECO:0000313" key="8">
    <source>
        <dbReference type="Proteomes" id="UP000076858"/>
    </source>
</evidence>
<organism evidence="7 8">
    <name type="scientific">Daphnia magna</name>
    <dbReference type="NCBI Taxonomy" id="35525"/>
    <lineage>
        <taxon>Eukaryota</taxon>
        <taxon>Metazoa</taxon>
        <taxon>Ecdysozoa</taxon>
        <taxon>Arthropoda</taxon>
        <taxon>Crustacea</taxon>
        <taxon>Branchiopoda</taxon>
        <taxon>Diplostraca</taxon>
        <taxon>Cladocera</taxon>
        <taxon>Anomopoda</taxon>
        <taxon>Daphniidae</taxon>
        <taxon>Daphnia</taxon>
    </lineage>
</organism>
<comment type="caution">
    <text evidence="7">The sequence shown here is derived from an EMBL/GenBank/DDBJ whole genome shotgun (WGS) entry which is preliminary data.</text>
</comment>
<dbReference type="Pfam" id="PF14821">
    <property type="entry name" value="Thr_synth_N"/>
    <property type="match status" value="1"/>
</dbReference>
<comment type="similarity">
    <text evidence="2">Belongs to the threonine synthase family.</text>
</comment>
<dbReference type="AlphaFoldDB" id="A0A0P5PJG6"/>
<keyword evidence="4 6" id="KW-0663">Pyridoxal phosphate</keyword>
<evidence type="ECO:0000256" key="2">
    <source>
        <dbReference type="ARBA" id="ARBA00005517"/>
    </source>
</evidence>
<dbReference type="InterPro" id="IPR037158">
    <property type="entry name" value="Thr_synth_N_sf"/>
</dbReference>
<dbReference type="InterPro" id="IPR029144">
    <property type="entry name" value="Thr_synth_N"/>
</dbReference>
<evidence type="ECO:0000256" key="3">
    <source>
        <dbReference type="ARBA" id="ARBA00021942"/>
    </source>
</evidence>
<evidence type="ECO:0000256" key="1">
    <source>
        <dbReference type="ARBA" id="ARBA00001933"/>
    </source>
</evidence>
<accession>A0A0P5PJG6</accession>
<dbReference type="NCBIfam" id="TIGR00260">
    <property type="entry name" value="thrC"/>
    <property type="match status" value="1"/>
</dbReference>
<evidence type="ECO:0000256" key="4">
    <source>
        <dbReference type="ARBA" id="ARBA00022898"/>
    </source>
</evidence>
<dbReference type="InterPro" id="IPR036052">
    <property type="entry name" value="TrpB-like_PALP_sf"/>
</dbReference>
<dbReference type="FunFam" id="3.40.50.1100:FF:000047">
    <property type="entry name" value="Threonine synthase like 2"/>
    <property type="match status" value="1"/>
</dbReference>
<dbReference type="GO" id="GO:0016829">
    <property type="term" value="F:lyase activity"/>
    <property type="evidence" value="ECO:0007669"/>
    <property type="project" value="UniProtKB-KW"/>
</dbReference>
<dbReference type="GO" id="GO:0009071">
    <property type="term" value="P:serine family amino acid catabolic process"/>
    <property type="evidence" value="ECO:0007669"/>
    <property type="project" value="TreeGrafter"/>
</dbReference>
<dbReference type="InterPro" id="IPR004450">
    <property type="entry name" value="Thr_synthase-like"/>
</dbReference>
<dbReference type="Proteomes" id="UP000076858">
    <property type="component" value="Unassembled WGS sequence"/>
</dbReference>
<dbReference type="SUPFAM" id="SSF53686">
    <property type="entry name" value="Tryptophan synthase beta subunit-like PLP-dependent enzymes"/>
    <property type="match status" value="1"/>
</dbReference>
<reference evidence="7 8" key="1">
    <citation type="submission" date="2016-03" db="EMBL/GenBank/DDBJ databases">
        <title>EvidentialGene: Evidence-directed Construction of Genes on Genomes.</title>
        <authorList>
            <person name="Gilbert D.G."/>
            <person name="Choi J.-H."/>
            <person name="Mockaitis K."/>
            <person name="Colbourne J."/>
            <person name="Pfrender M."/>
        </authorList>
    </citation>
    <scope>NUCLEOTIDE SEQUENCE [LARGE SCALE GENOMIC DNA]</scope>
    <source>
        <strain evidence="7 8">Xinb3</strain>
        <tissue evidence="7">Complete organism</tissue>
    </source>
</reference>
<dbReference type="PANTHER" id="PTHR42690">
    <property type="entry name" value="THREONINE SYNTHASE FAMILY MEMBER"/>
    <property type="match status" value="1"/>
</dbReference>
<proteinExistence type="inferred from homology"/>
<feature type="modified residue" description="N6-(pyridoxal phosphate)lysine" evidence="6">
    <location>
        <position position="118"/>
    </location>
</feature>
<dbReference type="EMBL" id="LRGB01000446">
    <property type="protein sequence ID" value="KZS19095.1"/>
    <property type="molecule type" value="Genomic_DNA"/>
</dbReference>
<evidence type="ECO:0000256" key="6">
    <source>
        <dbReference type="PIRSR" id="PIRSR604450-51"/>
    </source>
</evidence>
<evidence type="ECO:0000256" key="5">
    <source>
        <dbReference type="ARBA" id="ARBA00023239"/>
    </source>
</evidence>